<evidence type="ECO:0000259" key="1">
    <source>
        <dbReference type="Pfam" id="PF10551"/>
    </source>
</evidence>
<dbReference type="PANTHER" id="PTHR33977:SF1">
    <property type="entry name" value="ZINC ION BINDING PROTEIN"/>
    <property type="match status" value="1"/>
</dbReference>
<feature type="non-terminal residue" evidence="2">
    <location>
        <position position="578"/>
    </location>
</feature>
<dbReference type="PANTHER" id="PTHR33977">
    <property type="entry name" value="ZINC ION BINDING PROTEIN"/>
    <property type="match status" value="1"/>
</dbReference>
<name>A0A6G0VMQ1_APHCR</name>
<comment type="caution">
    <text evidence="2">The sequence shown here is derived from an EMBL/GenBank/DDBJ whole genome shotgun (WGS) entry which is preliminary data.</text>
</comment>
<dbReference type="AlphaFoldDB" id="A0A6G0VMQ1"/>
<sequence>MLAKLKEGVTWEHILDFIREGEITDDTNQRILLLERQDLTNISRDFNINYATRRHKNDAVSVDLWVNELKNQLKEDCPILYYKAQDKDDNFLEKKDFALIIMTTFQAKQILKFGPNKICIDGTHGTNAYDIQLYTIMTVDEYGTGCPVAFCFSNRVHETIFALFFNQIKTKVGIIKSKVFMSDDAPAFYNAWVNVMGPAEHRLLCTWHVDRNWRDNLSKISGGSEKKSLVYKTLRVLLQMISIDEFKISLDQFINDLLADKDTEAFGSYFVQHYSKRSEVWAYCYRLRLGINTNMYLESYHKVLKHIYLEGKKCKRMDKTINAVMKLARDSMFKRLIKVAKNASNSKNRKIHESHKSSESISSDKIQILEDGQSWIVNSLTNPSEKYCVAKADKTCNEPCLKCSICNICIHTFTCECIDNIIKLNICKHIHACAQAFNKLPDDSSNAFYLEDTTIGEQEEMIEMISQPSMKCISLNTSGISGKIINKVELIRSLCATSEVSEEEDMLLNKKLDDIINMLNKTKKLHLNTVENVNIQKKITGQMRLYSTRKRRLHKNGIHKPTVNETNAIRDGIDSQNN</sequence>
<dbReference type="Proteomes" id="UP000478052">
    <property type="component" value="Unassembled WGS sequence"/>
</dbReference>
<evidence type="ECO:0000313" key="3">
    <source>
        <dbReference type="Proteomes" id="UP000478052"/>
    </source>
</evidence>
<accession>A0A6G0VMQ1</accession>
<gene>
    <name evidence="2" type="ORF">FWK35_00037689</name>
</gene>
<protein>
    <recommendedName>
        <fullName evidence="1">MULE transposase domain-containing protein</fullName>
    </recommendedName>
</protein>
<feature type="domain" description="MULE transposase" evidence="1">
    <location>
        <begin position="118"/>
        <end position="210"/>
    </location>
</feature>
<reference evidence="2 3" key="1">
    <citation type="submission" date="2019-08" db="EMBL/GenBank/DDBJ databases">
        <title>Whole genome of Aphis craccivora.</title>
        <authorList>
            <person name="Voronova N.V."/>
            <person name="Shulinski R.S."/>
            <person name="Bandarenka Y.V."/>
            <person name="Zhorov D.G."/>
            <person name="Warner D."/>
        </authorList>
    </citation>
    <scope>NUCLEOTIDE SEQUENCE [LARGE SCALE GENOMIC DNA]</scope>
    <source>
        <strain evidence="2">180601</strain>
        <tissue evidence="2">Whole Body</tissue>
    </source>
</reference>
<proteinExistence type="predicted"/>
<evidence type="ECO:0000313" key="2">
    <source>
        <dbReference type="EMBL" id="KAF0700742.1"/>
    </source>
</evidence>
<dbReference type="InterPro" id="IPR018289">
    <property type="entry name" value="MULE_transposase_dom"/>
</dbReference>
<dbReference type="Pfam" id="PF10551">
    <property type="entry name" value="MULE"/>
    <property type="match status" value="1"/>
</dbReference>
<dbReference type="EMBL" id="VUJU01014785">
    <property type="protein sequence ID" value="KAF0700742.1"/>
    <property type="molecule type" value="Genomic_DNA"/>
</dbReference>
<keyword evidence="3" id="KW-1185">Reference proteome</keyword>
<dbReference type="OrthoDB" id="10031901at2759"/>
<organism evidence="2 3">
    <name type="scientific">Aphis craccivora</name>
    <name type="common">Cowpea aphid</name>
    <dbReference type="NCBI Taxonomy" id="307492"/>
    <lineage>
        <taxon>Eukaryota</taxon>
        <taxon>Metazoa</taxon>
        <taxon>Ecdysozoa</taxon>
        <taxon>Arthropoda</taxon>
        <taxon>Hexapoda</taxon>
        <taxon>Insecta</taxon>
        <taxon>Pterygota</taxon>
        <taxon>Neoptera</taxon>
        <taxon>Paraneoptera</taxon>
        <taxon>Hemiptera</taxon>
        <taxon>Sternorrhyncha</taxon>
        <taxon>Aphidomorpha</taxon>
        <taxon>Aphidoidea</taxon>
        <taxon>Aphididae</taxon>
        <taxon>Aphidini</taxon>
        <taxon>Aphis</taxon>
        <taxon>Aphis</taxon>
    </lineage>
</organism>